<reference evidence="2" key="1">
    <citation type="submission" date="2010-03" db="EMBL/GenBank/DDBJ databases">
        <title>Annotation of Blastomyces dermatitidis strain ATCC 18188.</title>
        <authorList>
            <consortium name="The Broad Institute Genome Sequencing Platform"/>
            <consortium name="Broad Institute Genome Sequencing Center for Infectious Disease."/>
            <person name="Cuomo C."/>
            <person name="Klein B."/>
            <person name="Sullivan T."/>
            <person name="Heitman J."/>
            <person name="Young S."/>
            <person name="Zeng Q."/>
            <person name="Gargeya S."/>
            <person name="Alvarado L."/>
            <person name="Berlin A.M."/>
            <person name="Chapman S.B."/>
            <person name="Chen Z."/>
            <person name="Freedman E."/>
            <person name="Gellesch M."/>
            <person name="Goldberg J."/>
            <person name="Griggs A."/>
            <person name="Gujja S."/>
            <person name="Heilman E."/>
            <person name="Heiman D."/>
            <person name="Howarth C."/>
            <person name="Mehta T."/>
            <person name="Neiman D."/>
            <person name="Pearson M."/>
            <person name="Roberts A."/>
            <person name="Saif S."/>
            <person name="Shea T."/>
            <person name="Shenoy N."/>
            <person name="Sisk P."/>
            <person name="Stolte C."/>
            <person name="Sykes S."/>
            <person name="White J."/>
            <person name="Yandava C."/>
            <person name="Haas B."/>
            <person name="Nusbaum C."/>
            <person name="Birren B."/>
        </authorList>
    </citation>
    <scope>NUCLEOTIDE SEQUENCE</scope>
    <source>
        <strain evidence="2">ATCC 18188</strain>
    </source>
</reference>
<sequence length="75" mass="8042">MAVRRAGEELDTDELTSRRDNTSLQGTATTATAVREVEEEEEDVIIRAVLLQLSDTAVSAFNLAFLAVTETAAAS</sequence>
<protein>
    <submittedName>
        <fullName evidence="2">Uncharacterized protein</fullName>
    </submittedName>
</protein>
<proteinExistence type="predicted"/>
<gene>
    <name evidence="2" type="ORF">BDDG_13210</name>
</gene>
<accession>A0A0J9HIL3</accession>
<evidence type="ECO:0000256" key="1">
    <source>
        <dbReference type="SAM" id="MobiDB-lite"/>
    </source>
</evidence>
<name>A0A0J9HIL3_AJEDA</name>
<dbReference type="EMBL" id="GG749551">
    <property type="protein sequence ID" value="KMW69024.1"/>
    <property type="molecule type" value="Genomic_DNA"/>
</dbReference>
<evidence type="ECO:0000313" key="2">
    <source>
        <dbReference type="EMBL" id="KMW69024.1"/>
    </source>
</evidence>
<organism evidence="2">
    <name type="scientific">Ajellomyces dermatitidis (strain ATCC 18188 / CBS 674.68)</name>
    <name type="common">Blastomyces dermatitidis</name>
    <dbReference type="NCBI Taxonomy" id="653446"/>
    <lineage>
        <taxon>Eukaryota</taxon>
        <taxon>Fungi</taxon>
        <taxon>Dikarya</taxon>
        <taxon>Ascomycota</taxon>
        <taxon>Pezizomycotina</taxon>
        <taxon>Eurotiomycetes</taxon>
        <taxon>Eurotiomycetidae</taxon>
        <taxon>Onygenales</taxon>
        <taxon>Ajellomycetaceae</taxon>
        <taxon>Blastomyces</taxon>
    </lineage>
</organism>
<dbReference type="Proteomes" id="UP000007802">
    <property type="component" value="Unassembled WGS sequence"/>
</dbReference>
<dbReference type="AlphaFoldDB" id="A0A0J9HIL3"/>
<feature type="region of interest" description="Disordered" evidence="1">
    <location>
        <begin position="1"/>
        <end position="35"/>
    </location>
</feature>